<evidence type="ECO:0000256" key="5">
    <source>
        <dbReference type="ARBA" id="ARBA00022989"/>
    </source>
</evidence>
<dbReference type="Proteomes" id="UP000000322">
    <property type="component" value="Chromosome"/>
</dbReference>
<dbReference type="eggNOG" id="COG2259">
    <property type="taxonomic scope" value="Bacteria"/>
</dbReference>
<reference evidence="9 10" key="1">
    <citation type="journal article" date="2009" name="Stand. Genomic Sci.">
        <title>Complete genome sequence of Sanguibacter keddieii type strain (ST-74).</title>
        <authorList>
            <person name="Ivanova N."/>
            <person name="Sikorski J."/>
            <person name="Sims D."/>
            <person name="Brettin T."/>
            <person name="Detter J.C."/>
            <person name="Han C."/>
            <person name="Lapidus A."/>
            <person name="Copeland A."/>
            <person name="Glavina Del Rio T."/>
            <person name="Nolan M."/>
            <person name="Chen F."/>
            <person name="Lucas S."/>
            <person name="Tice H."/>
            <person name="Cheng J.F."/>
            <person name="Bruce D."/>
            <person name="Goodwin L."/>
            <person name="Pitluck S."/>
            <person name="Pati A."/>
            <person name="Mavromatis K."/>
            <person name="Chen A."/>
            <person name="Palaniappan K."/>
            <person name="D'haeseleer P."/>
            <person name="Chain P."/>
            <person name="Bristow J."/>
            <person name="Eisen J.A."/>
            <person name="Markowitz V."/>
            <person name="Hugenholtz P."/>
            <person name="Goker M."/>
            <person name="Pukall R."/>
            <person name="Klenk H.P."/>
            <person name="Kyrpides N.C."/>
        </authorList>
    </citation>
    <scope>NUCLEOTIDE SEQUENCE [LARGE SCALE GENOMIC DNA]</scope>
    <source>
        <strain evidence="10">ATCC 51767 / DSM 10542 / NCFB 3025 / ST-74</strain>
    </source>
</reference>
<dbReference type="InterPro" id="IPR051907">
    <property type="entry name" value="DoxX-like_oxidoreductase"/>
</dbReference>
<dbReference type="PANTHER" id="PTHR33452:SF1">
    <property type="entry name" value="INNER MEMBRANE PROTEIN YPHA-RELATED"/>
    <property type="match status" value="1"/>
</dbReference>
<dbReference type="InterPro" id="IPR032808">
    <property type="entry name" value="DoxX"/>
</dbReference>
<evidence type="ECO:0000313" key="9">
    <source>
        <dbReference type="EMBL" id="ACZ23310.1"/>
    </source>
</evidence>
<comment type="similarity">
    <text evidence="2">Belongs to the DoxX family.</text>
</comment>
<dbReference type="STRING" id="446469.Sked_34190"/>
<proteinExistence type="inferred from homology"/>
<keyword evidence="4 8" id="KW-0812">Transmembrane</keyword>
<protein>
    <submittedName>
        <fullName evidence="9">Predicted membrane protein</fullName>
    </submittedName>
</protein>
<evidence type="ECO:0000256" key="1">
    <source>
        <dbReference type="ARBA" id="ARBA00004651"/>
    </source>
</evidence>
<dbReference type="OrthoDB" id="1122432at2"/>
<feature type="compositionally biased region" description="Polar residues" evidence="7">
    <location>
        <begin position="1"/>
        <end position="14"/>
    </location>
</feature>
<evidence type="ECO:0000256" key="7">
    <source>
        <dbReference type="SAM" id="MobiDB-lite"/>
    </source>
</evidence>
<accession>D1BEM4</accession>
<evidence type="ECO:0000256" key="6">
    <source>
        <dbReference type="ARBA" id="ARBA00023136"/>
    </source>
</evidence>
<keyword evidence="10" id="KW-1185">Reference proteome</keyword>
<feature type="region of interest" description="Disordered" evidence="7">
    <location>
        <begin position="1"/>
        <end position="28"/>
    </location>
</feature>
<comment type="subcellular location">
    <subcellularLocation>
        <location evidence="1">Cell membrane</location>
        <topology evidence="1">Multi-pass membrane protein</topology>
    </subcellularLocation>
</comment>
<name>D1BEM4_SANKS</name>
<dbReference type="GO" id="GO:0005886">
    <property type="term" value="C:plasma membrane"/>
    <property type="evidence" value="ECO:0007669"/>
    <property type="project" value="UniProtKB-SubCell"/>
</dbReference>
<dbReference type="HOGENOM" id="CLU_058421_3_2_11"/>
<dbReference type="AlphaFoldDB" id="D1BEM4"/>
<evidence type="ECO:0000256" key="3">
    <source>
        <dbReference type="ARBA" id="ARBA00022475"/>
    </source>
</evidence>
<sequence>MSSSHPAQHSSTPPRTDPTAAGPRSALVSSSPAATSAGLALLRVVLAVVMIAHGAQKVFTFTLDGTASSFADMGVPAAGVAGPALAVFELVGGVVLLLGLGTRLVAALNAAAMVGALVIVHLEAGFFAADGGYELVLVLAAASAALVLTGPGAWSVDALVARRSSRR</sequence>
<keyword evidence="6 8" id="KW-0472">Membrane</keyword>
<keyword evidence="5 8" id="KW-1133">Transmembrane helix</keyword>
<dbReference type="RefSeq" id="WP_012868378.1">
    <property type="nucleotide sequence ID" value="NC_013521.1"/>
</dbReference>
<feature type="transmembrane region" description="Helical" evidence="8">
    <location>
        <begin position="135"/>
        <end position="160"/>
    </location>
</feature>
<dbReference type="Pfam" id="PF07681">
    <property type="entry name" value="DoxX"/>
    <property type="match status" value="1"/>
</dbReference>
<evidence type="ECO:0000256" key="4">
    <source>
        <dbReference type="ARBA" id="ARBA00022692"/>
    </source>
</evidence>
<dbReference type="EMBL" id="CP001819">
    <property type="protein sequence ID" value="ACZ23310.1"/>
    <property type="molecule type" value="Genomic_DNA"/>
</dbReference>
<feature type="transmembrane region" description="Helical" evidence="8">
    <location>
        <begin position="107"/>
        <end position="129"/>
    </location>
</feature>
<evidence type="ECO:0000256" key="2">
    <source>
        <dbReference type="ARBA" id="ARBA00006679"/>
    </source>
</evidence>
<gene>
    <name evidence="9" type="ordered locus">Sked_34190</name>
</gene>
<feature type="transmembrane region" description="Helical" evidence="8">
    <location>
        <begin position="75"/>
        <end position="100"/>
    </location>
</feature>
<evidence type="ECO:0000313" key="10">
    <source>
        <dbReference type="Proteomes" id="UP000000322"/>
    </source>
</evidence>
<feature type="transmembrane region" description="Helical" evidence="8">
    <location>
        <begin position="33"/>
        <end position="55"/>
    </location>
</feature>
<dbReference type="KEGG" id="ske:Sked_34190"/>
<evidence type="ECO:0000256" key="8">
    <source>
        <dbReference type="SAM" id="Phobius"/>
    </source>
</evidence>
<organism evidence="9 10">
    <name type="scientific">Sanguibacter keddieii (strain ATCC 51767 / DSM 10542 / NCFB 3025 / ST-74)</name>
    <dbReference type="NCBI Taxonomy" id="446469"/>
    <lineage>
        <taxon>Bacteria</taxon>
        <taxon>Bacillati</taxon>
        <taxon>Actinomycetota</taxon>
        <taxon>Actinomycetes</taxon>
        <taxon>Micrococcales</taxon>
        <taxon>Sanguibacteraceae</taxon>
        <taxon>Sanguibacter</taxon>
    </lineage>
</organism>
<dbReference type="PANTHER" id="PTHR33452">
    <property type="entry name" value="OXIDOREDUCTASE CATD-RELATED"/>
    <property type="match status" value="1"/>
</dbReference>
<keyword evidence="3" id="KW-1003">Cell membrane</keyword>